<keyword evidence="1" id="KW-1133">Transmembrane helix</keyword>
<organism evidence="2">
    <name type="scientific">Orpheovirus IHUMI-LCC2</name>
    <dbReference type="NCBI Taxonomy" id="2023057"/>
    <lineage>
        <taxon>Viruses</taxon>
        <taxon>Varidnaviria</taxon>
        <taxon>Bamfordvirae</taxon>
        <taxon>Nucleocytoviricota</taxon>
        <taxon>Megaviricetes</taxon>
        <taxon>Pimascovirales</taxon>
        <taxon>Ocovirineae</taxon>
        <taxon>Orpheoviridae</taxon>
        <taxon>Alphaorpheovirus</taxon>
        <taxon>Alphaorpheovirus massiliense</taxon>
    </lineage>
</organism>
<evidence type="ECO:0000313" key="2">
    <source>
        <dbReference type="EMBL" id="SNW62348.1"/>
    </source>
</evidence>
<protein>
    <submittedName>
        <fullName evidence="2">Transmembrane domain-containing protein</fullName>
    </submittedName>
</protein>
<name>A0A2I2L493_9VIRU</name>
<accession>A0A2I2L493</accession>
<feature type="transmembrane region" description="Helical" evidence="1">
    <location>
        <begin position="118"/>
        <end position="138"/>
    </location>
</feature>
<evidence type="ECO:0000313" key="3">
    <source>
        <dbReference type="Proteomes" id="UP000236316"/>
    </source>
</evidence>
<proteinExistence type="predicted"/>
<dbReference type="Proteomes" id="UP000236316">
    <property type="component" value="Segment"/>
</dbReference>
<keyword evidence="1 2" id="KW-0812">Transmembrane</keyword>
<dbReference type="KEGG" id="vg:35382233"/>
<dbReference type="GeneID" id="35382233"/>
<gene>
    <name evidence="2" type="ORF">ORPV_444</name>
</gene>
<evidence type="ECO:0000256" key="1">
    <source>
        <dbReference type="SAM" id="Phobius"/>
    </source>
</evidence>
<keyword evidence="1" id="KW-0472">Membrane</keyword>
<reference evidence="2" key="1">
    <citation type="submission" date="2017-08" db="EMBL/GenBank/DDBJ databases">
        <authorList>
            <consortium name="Urmite Genomes"/>
        </authorList>
    </citation>
    <scope>NUCLEOTIDE SEQUENCE [LARGE SCALE GENOMIC DNA]</scope>
    <source>
        <strain evidence="2">IHUMI-LCC2</strain>
    </source>
</reference>
<feature type="transmembrane region" description="Helical" evidence="1">
    <location>
        <begin position="12"/>
        <end position="32"/>
    </location>
</feature>
<sequence>MAKCKDGCEYFILILLILMVVCCFSYGIYSAVGYDREWSLESYDCHILEVTECVMYPTKVVYKYILGVPNCDNKTMISRDIISYTMTCEEYISMVINSTVSCVLDECNIIYPSSKGYIFLPILMLFTSVFISFIIFVMSRRPDTLLGRWCEERRNKNIKREDDRKENTDKNNHNDNEMVELEMVEVEL</sequence>
<keyword evidence="3" id="KW-1185">Reference proteome</keyword>
<dbReference type="EMBL" id="LT906555">
    <property type="protein sequence ID" value="SNW62348.1"/>
    <property type="molecule type" value="Genomic_DNA"/>
</dbReference>
<dbReference type="RefSeq" id="YP_009448650.1">
    <property type="nucleotide sequence ID" value="NC_036594.1"/>
</dbReference>